<sequence>MITYKVVELSIVTDETIEEALNTWTKDGWTFESLHFAMASGSKRPAMAFLFFARPLETQEISV</sequence>
<dbReference type="AlphaFoldDB" id="A0A081BQM9"/>
<dbReference type="EMBL" id="DF820460">
    <property type="protein sequence ID" value="GAK53710.1"/>
    <property type="molecule type" value="Genomic_DNA"/>
</dbReference>
<gene>
    <name evidence="1" type="ORF">U14_04983</name>
</gene>
<name>A0A081BQM9_9BACT</name>
<evidence type="ECO:0008006" key="3">
    <source>
        <dbReference type="Google" id="ProtNLM"/>
    </source>
</evidence>
<evidence type="ECO:0000313" key="2">
    <source>
        <dbReference type="Proteomes" id="UP000030700"/>
    </source>
</evidence>
<evidence type="ECO:0000313" key="1">
    <source>
        <dbReference type="EMBL" id="GAK53710.1"/>
    </source>
</evidence>
<accession>A0A081BQM9</accession>
<dbReference type="Proteomes" id="UP000030700">
    <property type="component" value="Unassembled WGS sequence"/>
</dbReference>
<dbReference type="STRING" id="1499966.U14_04983"/>
<dbReference type="HOGENOM" id="CLU_202968_0_0_0"/>
<keyword evidence="2" id="KW-1185">Reference proteome</keyword>
<reference evidence="1" key="1">
    <citation type="journal article" date="2015" name="PeerJ">
        <title>First genomic representation of candidate bacterial phylum KSB3 points to enhanced environmental sensing as a trigger of wastewater bulking.</title>
        <authorList>
            <person name="Sekiguchi Y."/>
            <person name="Ohashi A."/>
            <person name="Parks D.H."/>
            <person name="Yamauchi T."/>
            <person name="Tyson G.W."/>
            <person name="Hugenholtz P."/>
        </authorList>
    </citation>
    <scope>NUCLEOTIDE SEQUENCE [LARGE SCALE GENOMIC DNA]</scope>
</reference>
<organism evidence="1">
    <name type="scientific">Candidatus Moduliflexus flocculans</name>
    <dbReference type="NCBI Taxonomy" id="1499966"/>
    <lineage>
        <taxon>Bacteria</taxon>
        <taxon>Candidatus Moduliflexota</taxon>
        <taxon>Candidatus Moduliflexia</taxon>
        <taxon>Candidatus Moduliflexales</taxon>
        <taxon>Candidatus Moduliflexaceae</taxon>
    </lineage>
</organism>
<protein>
    <recommendedName>
        <fullName evidence="3">DUF4177 domain-containing protein</fullName>
    </recommendedName>
</protein>
<proteinExistence type="predicted"/>